<sequence length="287" mass="33340">MNPIPVSMLLCRSNHEAELFWSRFTALPIELRELVYSFLFEAPCTCIILRNTARTTLKFPALLPALCYVNRQTFYESMPVLFRGRSVTIRGDTCMRLLCGFLDRVPDSRAYRTITTLHLESPFHDRPDADALLRPGRLVGACTGLRHLAIDIHAPDAEDATPSLDSRSVRACIRQIPLEAFQCRVLKTLELRCVGWQRLDQTIEDAKELYRPVVTWVKQKMEENRCVCDLKVSYVPWERESWGFAPRMGWGASALLLAERRDRRARWWRVLKNAGRWQSRNFAWPLE</sequence>
<organism evidence="1 2">
    <name type="scientific">Massariosphaeria phaeospora</name>
    <dbReference type="NCBI Taxonomy" id="100035"/>
    <lineage>
        <taxon>Eukaryota</taxon>
        <taxon>Fungi</taxon>
        <taxon>Dikarya</taxon>
        <taxon>Ascomycota</taxon>
        <taxon>Pezizomycotina</taxon>
        <taxon>Dothideomycetes</taxon>
        <taxon>Pleosporomycetidae</taxon>
        <taxon>Pleosporales</taxon>
        <taxon>Pleosporales incertae sedis</taxon>
        <taxon>Massariosphaeria</taxon>
    </lineage>
</organism>
<gene>
    <name evidence="1" type="ORF">BDV95DRAFT_581916</name>
</gene>
<dbReference type="OrthoDB" id="3800967at2759"/>
<dbReference type="EMBL" id="JAADJZ010000023">
    <property type="protein sequence ID" value="KAF2867326.1"/>
    <property type="molecule type" value="Genomic_DNA"/>
</dbReference>
<protein>
    <recommendedName>
        <fullName evidence="3">F-box domain-containing protein</fullName>
    </recommendedName>
</protein>
<reference evidence="1 2" key="1">
    <citation type="submission" date="2020-01" db="EMBL/GenBank/DDBJ databases">
        <authorList>
            <consortium name="DOE Joint Genome Institute"/>
            <person name="Haridas S."/>
            <person name="Albert R."/>
            <person name="Binder M."/>
            <person name="Bloem J."/>
            <person name="Labutti K."/>
            <person name="Salamov A."/>
            <person name="Andreopoulos B."/>
            <person name="Baker S.E."/>
            <person name="Barry K."/>
            <person name="Bills G."/>
            <person name="Bluhm B.H."/>
            <person name="Cannon C."/>
            <person name="Castanera R."/>
            <person name="Culley D.E."/>
            <person name="Daum C."/>
            <person name="Ezra D."/>
            <person name="Gonzalez J.B."/>
            <person name="Henrissat B."/>
            <person name="Kuo A."/>
            <person name="Liang C."/>
            <person name="Lipzen A."/>
            <person name="Lutzoni F."/>
            <person name="Magnuson J."/>
            <person name="Mondo S."/>
            <person name="Nolan M."/>
            <person name="Ohm R."/>
            <person name="Pangilinan J."/>
            <person name="Park H.-J.H."/>
            <person name="Ramirez L."/>
            <person name="Alfaro M."/>
            <person name="Sun H."/>
            <person name="Tritt A."/>
            <person name="Yoshinaga Y."/>
            <person name="Zwiers L.-H.L."/>
            <person name="Turgeon B.G."/>
            <person name="Goodwin S.B."/>
            <person name="Spatafora J.W."/>
            <person name="Crous P.W."/>
            <person name="Grigoriev I.V."/>
        </authorList>
    </citation>
    <scope>NUCLEOTIDE SEQUENCE [LARGE SCALE GENOMIC DNA]</scope>
    <source>
        <strain evidence="1 2">CBS 611.86</strain>
    </source>
</reference>
<evidence type="ECO:0000313" key="2">
    <source>
        <dbReference type="Proteomes" id="UP000481861"/>
    </source>
</evidence>
<evidence type="ECO:0000313" key="1">
    <source>
        <dbReference type="EMBL" id="KAF2867326.1"/>
    </source>
</evidence>
<keyword evidence="2" id="KW-1185">Reference proteome</keyword>
<comment type="caution">
    <text evidence="1">The sequence shown here is derived from an EMBL/GenBank/DDBJ whole genome shotgun (WGS) entry which is preliminary data.</text>
</comment>
<accession>A0A7C8I273</accession>
<evidence type="ECO:0008006" key="3">
    <source>
        <dbReference type="Google" id="ProtNLM"/>
    </source>
</evidence>
<proteinExistence type="predicted"/>
<dbReference type="Proteomes" id="UP000481861">
    <property type="component" value="Unassembled WGS sequence"/>
</dbReference>
<name>A0A7C8I273_9PLEO</name>
<dbReference type="AlphaFoldDB" id="A0A7C8I273"/>